<evidence type="ECO:0000313" key="2">
    <source>
        <dbReference type="EMBL" id="MDQ0157133.1"/>
    </source>
</evidence>
<dbReference type="Proteomes" id="UP001231362">
    <property type="component" value="Unassembled WGS sequence"/>
</dbReference>
<keyword evidence="1" id="KW-0812">Transmembrane</keyword>
<proteinExistence type="predicted"/>
<organism evidence="2 3">
    <name type="scientific">Anoxybacillus andreesenii</name>
    <dbReference type="NCBI Taxonomy" id="1325932"/>
    <lineage>
        <taxon>Bacteria</taxon>
        <taxon>Bacillati</taxon>
        <taxon>Bacillota</taxon>
        <taxon>Bacilli</taxon>
        <taxon>Bacillales</taxon>
        <taxon>Anoxybacillaceae</taxon>
        <taxon>Anoxybacillus</taxon>
    </lineage>
</organism>
<sequence length="97" mass="10936">MDKKKFTIVTYSYLGLVVLLLVFYFSQVADENWEFELDSQRGNLSIFLGLLFIGLILAAIDFAGINEKGNKITKSTIYGGLSIAAFFLVWRLMMAIV</sequence>
<reference evidence="2 3" key="1">
    <citation type="submission" date="2023-07" db="EMBL/GenBank/DDBJ databases">
        <title>Genomic Encyclopedia of Type Strains, Phase IV (KMG-IV): sequencing the most valuable type-strain genomes for metagenomic binning, comparative biology and taxonomic classification.</title>
        <authorList>
            <person name="Goeker M."/>
        </authorList>
    </citation>
    <scope>NUCLEOTIDE SEQUENCE [LARGE SCALE GENOMIC DNA]</scope>
    <source>
        <strain evidence="2 3">DSM 23948</strain>
    </source>
</reference>
<protein>
    <submittedName>
        <fullName evidence="2">Uncharacterized protein</fullName>
    </submittedName>
</protein>
<keyword evidence="3" id="KW-1185">Reference proteome</keyword>
<accession>A0ABT9V849</accession>
<feature type="transmembrane region" description="Helical" evidence="1">
    <location>
        <begin position="7"/>
        <end position="26"/>
    </location>
</feature>
<comment type="caution">
    <text evidence="2">The sequence shown here is derived from an EMBL/GenBank/DDBJ whole genome shotgun (WGS) entry which is preliminary data.</text>
</comment>
<evidence type="ECO:0000256" key="1">
    <source>
        <dbReference type="SAM" id="Phobius"/>
    </source>
</evidence>
<dbReference type="EMBL" id="JAUSTU010000020">
    <property type="protein sequence ID" value="MDQ0157133.1"/>
    <property type="molecule type" value="Genomic_DNA"/>
</dbReference>
<gene>
    <name evidence="2" type="ORF">J2S07_003461</name>
</gene>
<name>A0ABT9V849_9BACL</name>
<evidence type="ECO:0000313" key="3">
    <source>
        <dbReference type="Proteomes" id="UP001231362"/>
    </source>
</evidence>
<feature type="transmembrane region" description="Helical" evidence="1">
    <location>
        <begin position="46"/>
        <end position="65"/>
    </location>
</feature>
<keyword evidence="1" id="KW-0472">Membrane</keyword>
<keyword evidence="1" id="KW-1133">Transmembrane helix</keyword>
<dbReference type="RefSeq" id="WP_307151605.1">
    <property type="nucleotide sequence ID" value="NZ_JAUSTU010000020.1"/>
</dbReference>
<feature type="transmembrane region" description="Helical" evidence="1">
    <location>
        <begin position="77"/>
        <end position="96"/>
    </location>
</feature>